<feature type="region of interest" description="Disordered" evidence="1">
    <location>
        <begin position="114"/>
        <end position="150"/>
    </location>
</feature>
<reference evidence="2 3" key="1">
    <citation type="journal article" date="2021" name="MBio">
        <title>A New Model Trypanosomatid, Novymonas esmeraldas: Genomic Perception of Its 'Candidatus Pandoraea novymonadis' Endosymbiont.</title>
        <authorList>
            <person name="Zakharova A."/>
            <person name="Saura A."/>
            <person name="Butenko A."/>
            <person name="Podesvova L."/>
            <person name="Warmusova S."/>
            <person name="Kostygov A.Y."/>
            <person name="Nenarokova A."/>
            <person name="Lukes J."/>
            <person name="Opperdoes F.R."/>
            <person name="Yurchenko V."/>
        </authorList>
    </citation>
    <scope>NUCLEOTIDE SEQUENCE [LARGE SCALE GENOMIC DNA]</scope>
    <source>
        <strain evidence="2 3">E262AT.01</strain>
    </source>
</reference>
<evidence type="ECO:0000313" key="3">
    <source>
        <dbReference type="Proteomes" id="UP001430356"/>
    </source>
</evidence>
<evidence type="ECO:0000256" key="1">
    <source>
        <dbReference type="SAM" id="MobiDB-lite"/>
    </source>
</evidence>
<gene>
    <name evidence="2" type="ORF">NESM_000146400</name>
</gene>
<accession>A0AAW0F6W8</accession>
<feature type="compositionally biased region" description="Basic and acidic residues" evidence="1">
    <location>
        <begin position="120"/>
        <end position="132"/>
    </location>
</feature>
<protein>
    <submittedName>
        <fullName evidence="2">Uncharacterized protein</fullName>
    </submittedName>
</protein>
<dbReference type="Proteomes" id="UP001430356">
    <property type="component" value="Unassembled WGS sequence"/>
</dbReference>
<dbReference type="AlphaFoldDB" id="A0AAW0F6W8"/>
<dbReference type="EMBL" id="JAECZO010000009">
    <property type="protein sequence ID" value="KAK7200877.1"/>
    <property type="molecule type" value="Genomic_DNA"/>
</dbReference>
<sequence>MLATATRGDGVSAAESYALWGERIRELFSGPASRLDTDLDPSHFERRSCCVPQSPSWEGTRGPVHRAHSDDESWPPQPSPADANAGTHAPTGRSFHDEALFPACFYARMLRSQAATNRGRRGDADRPREDSHSTPMVPQQQQQQQHHPDQRAFLDDDAVADRLTGRLRGRAAQEQARLRRLRVTAAGNLVAPFCDPAVERQQARLHSELTQFLLEVRRENAASVVLRHQLQYSRSVRELLHDNVDSLSASVPPAMEDAFGWEERDLEKVHLP</sequence>
<organism evidence="2 3">
    <name type="scientific">Novymonas esmeraldas</name>
    <dbReference type="NCBI Taxonomy" id="1808958"/>
    <lineage>
        <taxon>Eukaryota</taxon>
        <taxon>Discoba</taxon>
        <taxon>Euglenozoa</taxon>
        <taxon>Kinetoplastea</taxon>
        <taxon>Metakinetoplastina</taxon>
        <taxon>Trypanosomatida</taxon>
        <taxon>Trypanosomatidae</taxon>
        <taxon>Novymonas</taxon>
    </lineage>
</organism>
<proteinExistence type="predicted"/>
<name>A0AAW0F6W8_9TRYP</name>
<keyword evidence="3" id="KW-1185">Reference proteome</keyword>
<feature type="region of interest" description="Disordered" evidence="1">
    <location>
        <begin position="46"/>
        <end position="94"/>
    </location>
</feature>
<comment type="caution">
    <text evidence="2">The sequence shown here is derived from an EMBL/GenBank/DDBJ whole genome shotgun (WGS) entry which is preliminary data.</text>
</comment>
<evidence type="ECO:0000313" key="2">
    <source>
        <dbReference type="EMBL" id="KAK7200877.1"/>
    </source>
</evidence>